<feature type="non-terminal residue" evidence="1">
    <location>
        <position position="1"/>
    </location>
</feature>
<evidence type="ECO:0000313" key="1">
    <source>
        <dbReference type="EMBL" id="JAP90182.1"/>
    </source>
</evidence>
<protein>
    <submittedName>
        <fullName evidence="1">Uncharacterized protein</fullName>
    </submittedName>
</protein>
<organism evidence="1">
    <name type="scientific">Trepomonas sp. PC1</name>
    <dbReference type="NCBI Taxonomy" id="1076344"/>
    <lineage>
        <taxon>Eukaryota</taxon>
        <taxon>Metamonada</taxon>
        <taxon>Diplomonadida</taxon>
        <taxon>Hexamitidae</taxon>
        <taxon>Hexamitinae</taxon>
        <taxon>Trepomonas</taxon>
    </lineage>
</organism>
<reference evidence="1" key="1">
    <citation type="submission" date="2015-07" db="EMBL/GenBank/DDBJ databases">
        <title>Adaptation to a free-living lifestyle via gene acquisitions in the diplomonad Trepomonas sp. PC1.</title>
        <authorList>
            <person name="Xu F."/>
            <person name="Jerlstrom-Hultqvist J."/>
            <person name="Kolisko M."/>
            <person name="Simpson A.G.B."/>
            <person name="Roger A.J."/>
            <person name="Svard S.G."/>
            <person name="Andersson J.O."/>
        </authorList>
    </citation>
    <scope>NUCLEOTIDE SEQUENCE</scope>
    <source>
        <strain evidence="1">PC1</strain>
    </source>
</reference>
<dbReference type="EMBL" id="GDID01006424">
    <property type="protein sequence ID" value="JAP90182.1"/>
    <property type="molecule type" value="Transcribed_RNA"/>
</dbReference>
<proteinExistence type="predicted"/>
<gene>
    <name evidence="1" type="ORF">TPC1_30323</name>
</gene>
<feature type="non-terminal residue" evidence="1">
    <location>
        <position position="708"/>
    </location>
</feature>
<name>A0A146JZR3_9EUKA</name>
<dbReference type="AlphaFoldDB" id="A0A146JZR3"/>
<accession>A0A146JZR3</accession>
<sequence length="708" mass="83432">ICDAKNQFVQNCIQMLDCAKLSRYSIQEKIKFQDLVITNAEQRHQIVSLLSSSKDALCSLGQCQFILSCLKYLAFSTKFSWQPSDSCQTPQDEICFLIQKLFDILSQKSIFDPKLVQKMKKFDDETQSLEIYKSQKNLVMQQCFQQLYQQTLITNYYVRLVLQQLFQLFKTNVSVIQVLSMKLISIFDDPILFQSTKILICLSLVEKVVNNARLLAYLTQKHQKLLLLTLNIYYWQPQWQLIKIDDNMQFQLFNQQWFIQNIFQEQFGKQLLHLTPTTIYQHQLFHLLCSEKQCLEQLFLFSRKQQTQVDFQLWSKRDLLLDFEAFLTLLDSLVGNIQDESLFQIFCQNFIINLTFALQQQNCSTNLVIDLLYKQIMMLKDKTQHIVLLLRLLIVLKSNKYVNKVFQYVSTETQMNLNDKLLILSLLSNLDFIVDETIIQTLIKDTLSSSQINQEILLLSFLCVKFKFYDSGVITQLLNINTLQNSFKFTQLQNKFLNSQLRILVQNADLQYSILNEFLFIKLNPAINVDKQFYYLALENTFNYVFTSKISFQEKFVQQIQSLTSEKKKSSQIQFDVEKTKHFLNQIQTQIQFQSHKSFIKVNFRTEKPIIATFSSDKLHFIFDLGNCFQYVKYEIHGEAELSFAKGDFQEKALIDQLAGEKTHPMCTEFYQQWGKSIVIDDQTDNNGLVNYFERAEKIYDICRDYAE</sequence>